<dbReference type="EMBL" id="AVOT02081025">
    <property type="protein sequence ID" value="MBW0567531.1"/>
    <property type="molecule type" value="Genomic_DNA"/>
</dbReference>
<feature type="compositionally biased region" description="Polar residues" evidence="1">
    <location>
        <begin position="48"/>
        <end position="60"/>
    </location>
</feature>
<accession>A0A9Q3PNY5</accession>
<reference evidence="2" key="1">
    <citation type="submission" date="2021-03" db="EMBL/GenBank/DDBJ databases">
        <title>Draft genome sequence of rust myrtle Austropuccinia psidii MF-1, a brazilian biotype.</title>
        <authorList>
            <person name="Quecine M.C."/>
            <person name="Pachon D.M.R."/>
            <person name="Bonatelli M.L."/>
            <person name="Correr F.H."/>
            <person name="Franceschini L.M."/>
            <person name="Leite T.F."/>
            <person name="Margarido G.R.A."/>
            <person name="Almeida C.A."/>
            <person name="Ferrarezi J.A."/>
            <person name="Labate C.A."/>
        </authorList>
    </citation>
    <scope>NUCLEOTIDE SEQUENCE</scope>
    <source>
        <strain evidence="2">MF-1</strain>
    </source>
</reference>
<comment type="caution">
    <text evidence="2">The sequence shown here is derived from an EMBL/GenBank/DDBJ whole genome shotgun (WGS) entry which is preliminary data.</text>
</comment>
<feature type="region of interest" description="Disordered" evidence="1">
    <location>
        <begin position="35"/>
        <end position="60"/>
    </location>
</feature>
<protein>
    <submittedName>
        <fullName evidence="2">Uncharacterized protein</fullName>
    </submittedName>
</protein>
<gene>
    <name evidence="2" type="ORF">O181_107246</name>
</gene>
<feature type="region of interest" description="Disordered" evidence="1">
    <location>
        <begin position="178"/>
        <end position="220"/>
    </location>
</feature>
<evidence type="ECO:0000256" key="1">
    <source>
        <dbReference type="SAM" id="MobiDB-lite"/>
    </source>
</evidence>
<evidence type="ECO:0000313" key="2">
    <source>
        <dbReference type="EMBL" id="MBW0567531.1"/>
    </source>
</evidence>
<keyword evidence="3" id="KW-1185">Reference proteome</keyword>
<proteinExistence type="predicted"/>
<feature type="region of interest" description="Disordered" evidence="1">
    <location>
        <begin position="1"/>
        <end position="23"/>
    </location>
</feature>
<dbReference type="Proteomes" id="UP000765509">
    <property type="component" value="Unassembled WGS sequence"/>
</dbReference>
<evidence type="ECO:0000313" key="3">
    <source>
        <dbReference type="Proteomes" id="UP000765509"/>
    </source>
</evidence>
<feature type="region of interest" description="Disordered" evidence="1">
    <location>
        <begin position="113"/>
        <end position="135"/>
    </location>
</feature>
<dbReference type="AlphaFoldDB" id="A0A9Q3PNY5"/>
<name>A0A9Q3PNY5_9BASI</name>
<organism evidence="2 3">
    <name type="scientific">Austropuccinia psidii MF-1</name>
    <dbReference type="NCBI Taxonomy" id="1389203"/>
    <lineage>
        <taxon>Eukaryota</taxon>
        <taxon>Fungi</taxon>
        <taxon>Dikarya</taxon>
        <taxon>Basidiomycota</taxon>
        <taxon>Pucciniomycotina</taxon>
        <taxon>Pucciniomycetes</taxon>
        <taxon>Pucciniales</taxon>
        <taxon>Sphaerophragmiaceae</taxon>
        <taxon>Austropuccinia</taxon>
    </lineage>
</organism>
<sequence length="220" mass="24325">MLANKHTRNACLLSDPSNQDSLTRTPLWSRMMKAFPSRNGHRDPKQAGGNNFGQLAQSPQVSIFPPPPLLGHHPMVTSLLEQRKVIIWPMKDGDGKRTFELGPIVTHEIQMPNFPHKQTPRQPTPEPSQMDEPPIPGLVPSSKPHEDIPTCEPESEVAPKQSMEEAFAFPNTPHSVITIDNMPVGSLPPSAPKNPTNSSPHSHNDACQEFTDLRPTLMIP</sequence>